<dbReference type="EMBL" id="BAABRN010000001">
    <property type="protein sequence ID" value="GAA5500407.1"/>
    <property type="molecule type" value="Genomic_DNA"/>
</dbReference>
<dbReference type="Proteomes" id="UP001458946">
    <property type="component" value="Unassembled WGS sequence"/>
</dbReference>
<protein>
    <submittedName>
        <fullName evidence="1">Uncharacterized protein</fullName>
    </submittedName>
</protein>
<sequence>MIAIVIEIEPSKPEEQMTHTIEQVALQSIEKCPCQIRDEWNEIQAKKPLERTQSILQSFTELQDRGLTTVREDQLINIIEELSKGIVSYHIEMGTLLRELA</sequence>
<evidence type="ECO:0000313" key="2">
    <source>
        <dbReference type="Proteomes" id="UP001458946"/>
    </source>
</evidence>
<name>A0ABP9V9P0_9DEIO</name>
<gene>
    <name evidence="1" type="ORF">Dxin01_00128</name>
</gene>
<evidence type="ECO:0000313" key="1">
    <source>
        <dbReference type="EMBL" id="GAA5500407.1"/>
    </source>
</evidence>
<keyword evidence="2" id="KW-1185">Reference proteome</keyword>
<proteinExistence type="predicted"/>
<comment type="caution">
    <text evidence="1">The sequence shown here is derived from an EMBL/GenBank/DDBJ whole genome shotgun (WGS) entry which is preliminary data.</text>
</comment>
<organism evidence="1 2">
    <name type="scientific">Deinococcus xinjiangensis</name>
    <dbReference type="NCBI Taxonomy" id="457454"/>
    <lineage>
        <taxon>Bacteria</taxon>
        <taxon>Thermotogati</taxon>
        <taxon>Deinococcota</taxon>
        <taxon>Deinococci</taxon>
        <taxon>Deinococcales</taxon>
        <taxon>Deinococcaceae</taxon>
        <taxon>Deinococcus</taxon>
    </lineage>
</organism>
<accession>A0ABP9V9P0</accession>
<reference evidence="1 2" key="1">
    <citation type="submission" date="2024-02" db="EMBL/GenBank/DDBJ databases">
        <title>Deinococcus xinjiangensis NBRC 107630.</title>
        <authorList>
            <person name="Ichikawa N."/>
            <person name="Katano-Makiyama Y."/>
            <person name="Hidaka K."/>
        </authorList>
    </citation>
    <scope>NUCLEOTIDE SEQUENCE [LARGE SCALE GENOMIC DNA]</scope>
    <source>
        <strain evidence="1 2">NBRC 107630</strain>
    </source>
</reference>